<sequence length="365" mass="42531">MRETLKDLYTNTLLQEVTDRLKETYSAFETNRFMELIYNETWEHEEFKQRIRHITLALTDTLPASYPETVQILQQVASHFRGVEYIFFPDYVEVNGMEDLETSMEALAVFTHYSTAEFAVRPFIMRDQEGMLAQMMIWAKSDDEHLRRLASEGLRPRLPWAPQLPALIKEPRPALPILEQLKEDSSLYVRKSVANHLNDISKDHPELVLEIASQWYGGHPLTDWIVRHGLRSLLRKGDVRALAIFGYEELEELEGLEVRELRLKRSVIAMGDDLEFAFQLVNETGQKMVLRIDYEIDYMKASGKLAPKRYKCSDKIYAPGSWKVEKKQSFKPISTRRFYSGDHRLHIIVNGKRLASMDFVLEGVE</sequence>
<dbReference type="Proteomes" id="UP000036932">
    <property type="component" value="Unassembled WGS sequence"/>
</dbReference>
<keyword evidence="2" id="KW-1185">Reference proteome</keyword>
<protein>
    <submittedName>
        <fullName evidence="1">DNA alkylation repair protein</fullName>
    </submittedName>
</protein>
<dbReference type="EMBL" id="LIUT01000008">
    <property type="protein sequence ID" value="KOR76327.1"/>
    <property type="molecule type" value="Genomic_DNA"/>
</dbReference>
<dbReference type="OrthoDB" id="9797162at2"/>
<dbReference type="Pfam" id="PF08713">
    <property type="entry name" value="DNA_alkylation"/>
    <property type="match status" value="1"/>
</dbReference>
<organism evidence="1 2">
    <name type="scientific">Paenibacillus solani</name>
    <dbReference type="NCBI Taxonomy" id="1705565"/>
    <lineage>
        <taxon>Bacteria</taxon>
        <taxon>Bacillati</taxon>
        <taxon>Bacillota</taxon>
        <taxon>Bacilli</taxon>
        <taxon>Bacillales</taxon>
        <taxon>Paenibacillaceae</taxon>
        <taxon>Paenibacillus</taxon>
    </lineage>
</organism>
<reference evidence="2" key="1">
    <citation type="submission" date="2015-08" db="EMBL/GenBank/DDBJ databases">
        <title>Genome sequencing project for genomic taxonomy and phylogenomics of Bacillus-like bacteria.</title>
        <authorList>
            <person name="Liu B."/>
            <person name="Wang J."/>
            <person name="Zhu Y."/>
            <person name="Liu G."/>
            <person name="Chen Q."/>
            <person name="Chen Z."/>
            <person name="Lan J."/>
            <person name="Che J."/>
            <person name="Ge C."/>
            <person name="Shi H."/>
            <person name="Pan Z."/>
            <person name="Liu X."/>
        </authorList>
    </citation>
    <scope>NUCLEOTIDE SEQUENCE [LARGE SCALE GENOMIC DNA]</scope>
    <source>
        <strain evidence="2">FJAT-22460</strain>
    </source>
</reference>
<dbReference type="Gene3D" id="1.25.40.290">
    <property type="entry name" value="ARM repeat domains"/>
    <property type="match status" value="1"/>
</dbReference>
<evidence type="ECO:0000313" key="1">
    <source>
        <dbReference type="EMBL" id="KOR76327.1"/>
    </source>
</evidence>
<proteinExistence type="predicted"/>
<gene>
    <name evidence="1" type="ORF">AM231_27320</name>
</gene>
<accession>A0A0M1N2E2</accession>
<dbReference type="InterPro" id="IPR016024">
    <property type="entry name" value="ARM-type_fold"/>
</dbReference>
<dbReference type="RefSeq" id="WP_054405441.1">
    <property type="nucleotide sequence ID" value="NZ_LIUT01000008.1"/>
</dbReference>
<comment type="caution">
    <text evidence="1">The sequence shown here is derived from an EMBL/GenBank/DDBJ whole genome shotgun (WGS) entry which is preliminary data.</text>
</comment>
<dbReference type="PATRIC" id="fig|1705565.3.peg.1693"/>
<name>A0A0M1N2E2_9BACL</name>
<dbReference type="InterPro" id="IPR014825">
    <property type="entry name" value="DNA_alkylation"/>
</dbReference>
<evidence type="ECO:0000313" key="2">
    <source>
        <dbReference type="Proteomes" id="UP000036932"/>
    </source>
</evidence>
<dbReference type="AlphaFoldDB" id="A0A0M1N2E2"/>
<dbReference type="SUPFAM" id="SSF48371">
    <property type="entry name" value="ARM repeat"/>
    <property type="match status" value="1"/>
</dbReference>